<dbReference type="PANTHER" id="PTHR19446">
    <property type="entry name" value="REVERSE TRANSCRIPTASES"/>
    <property type="match status" value="1"/>
</dbReference>
<dbReference type="InterPro" id="IPR043502">
    <property type="entry name" value="DNA/RNA_pol_sf"/>
</dbReference>
<dbReference type="EMBL" id="CM007649">
    <property type="protein sequence ID" value="ONM31803.1"/>
    <property type="molecule type" value="Genomic_DNA"/>
</dbReference>
<dbReference type="InterPro" id="IPR000477">
    <property type="entry name" value="RT_dom"/>
</dbReference>
<dbReference type="Pfam" id="PF00078">
    <property type="entry name" value="RVT_1"/>
    <property type="match status" value="1"/>
</dbReference>
<dbReference type="CDD" id="cd01650">
    <property type="entry name" value="RT_nLTR_like"/>
    <property type="match status" value="1"/>
</dbReference>
<reference evidence="1" key="1">
    <citation type="submission" date="2015-12" db="EMBL/GenBank/DDBJ databases">
        <title>Update maize B73 reference genome by single molecule sequencing technologies.</title>
        <authorList>
            <consortium name="Maize Genome Sequencing Project"/>
            <person name="Ware D."/>
        </authorList>
    </citation>
    <scope>NUCLEOTIDE SEQUENCE [LARGE SCALE GENOMIC DNA]</scope>
    <source>
        <tissue evidence="1">Seedling</tissue>
    </source>
</reference>
<dbReference type="SUPFAM" id="SSF56672">
    <property type="entry name" value="DNA/RNA polymerases"/>
    <property type="match status" value="1"/>
</dbReference>
<dbReference type="InParanoid" id="A0A1D6MS69"/>
<dbReference type="InterPro" id="IPR043128">
    <property type="entry name" value="Rev_trsase/Diguanyl_cyclase"/>
</dbReference>
<dbReference type="PROSITE" id="PS50878">
    <property type="entry name" value="RT_POL"/>
    <property type="match status" value="1"/>
</dbReference>
<name>A0A1D6MS69_MAIZE</name>
<gene>
    <name evidence="1" type="ORF">ZEAMMB73_Zm00001d040685</name>
</gene>
<accession>A0A1D6MS69</accession>
<dbReference type="AlphaFoldDB" id="A0A1D6MS69"/>
<protein>
    <submittedName>
        <fullName evidence="1">Retrovirus-related Pol polyprotein LINE-1</fullName>
    </submittedName>
</protein>
<evidence type="ECO:0000313" key="1">
    <source>
        <dbReference type="EMBL" id="ONM31803.1"/>
    </source>
</evidence>
<dbReference type="Gene3D" id="3.30.70.270">
    <property type="match status" value="1"/>
</dbReference>
<organism evidence="1">
    <name type="scientific">Zea mays</name>
    <name type="common">Maize</name>
    <dbReference type="NCBI Taxonomy" id="4577"/>
    <lineage>
        <taxon>Eukaryota</taxon>
        <taxon>Viridiplantae</taxon>
        <taxon>Streptophyta</taxon>
        <taxon>Embryophyta</taxon>
        <taxon>Tracheophyta</taxon>
        <taxon>Spermatophyta</taxon>
        <taxon>Magnoliopsida</taxon>
        <taxon>Liliopsida</taxon>
        <taxon>Poales</taxon>
        <taxon>Poaceae</taxon>
        <taxon>PACMAD clade</taxon>
        <taxon>Panicoideae</taxon>
        <taxon>Andropogonodae</taxon>
        <taxon>Andropogoneae</taxon>
        <taxon>Tripsacinae</taxon>
        <taxon>Zea</taxon>
    </lineage>
</organism>
<sequence>MKGGKKRGPDGIPIEVWKCLVDIAIVWLTKLFNRIFRSNKMPDEWRSSLVPIFKNKGDIQSCTNYRRINLMSHTMKLWARVIEHRLRGMTHITMNQFGFMPVRSTMEAIFFIRQVMERYKEQKDMHMVFIDLEKTYNKIPRNLMWWTLDKHNVLTKYVTLIKDIYDKVVTSVRTTDSDTNVFPINIGLHQGSALSPYLFALLIDEITRDIQEDIPWCMLFADDVVLVDESREGVYIKLELWRTLESKGFRISRTETKYMRCDFGTTISDDVDVSLGGQVVPKKDTFRYLGLMLHIDGDIDEDVSHRIKAEWIKWRQAPGVLYDKRVPKKLKDKFYRVTIRPVMLYEVECWTTKRRHIQQLSVAEMRMLRWICGHTRLDRVRNDDIRDRLVVAPIEEKLIQHRLRLFGCVHQRPPEAPVHKGIIRQDNNVKRGRGRPNLTWKEAIKRDLKEWNIQRSCVWIEVLGKKLSTCPNCD</sequence>
<proteinExistence type="predicted"/>